<evidence type="ECO:0000256" key="6">
    <source>
        <dbReference type="ARBA" id="ARBA00022989"/>
    </source>
</evidence>
<evidence type="ECO:0000256" key="5">
    <source>
        <dbReference type="ARBA" id="ARBA00022946"/>
    </source>
</evidence>
<keyword evidence="12" id="KW-1185">Reference proteome</keyword>
<organism evidence="11 12">
    <name type="scientific">Fasciola hepatica</name>
    <name type="common">Liver fluke</name>
    <dbReference type="NCBI Taxonomy" id="6192"/>
    <lineage>
        <taxon>Eukaryota</taxon>
        <taxon>Metazoa</taxon>
        <taxon>Spiralia</taxon>
        <taxon>Lophotrochozoa</taxon>
        <taxon>Platyhelminthes</taxon>
        <taxon>Trematoda</taxon>
        <taxon>Digenea</taxon>
        <taxon>Plagiorchiida</taxon>
        <taxon>Echinostomata</taxon>
        <taxon>Echinostomatoidea</taxon>
        <taxon>Fasciolidae</taxon>
        <taxon>Fasciola</taxon>
    </lineage>
</organism>
<dbReference type="EMBL" id="JXXN02003060">
    <property type="protein sequence ID" value="THD22013.1"/>
    <property type="molecule type" value="Genomic_DNA"/>
</dbReference>
<proteinExistence type="inferred from homology"/>
<evidence type="ECO:0000256" key="7">
    <source>
        <dbReference type="ARBA" id="ARBA00023002"/>
    </source>
</evidence>
<keyword evidence="5" id="KW-0809">Transit peptide</keyword>
<keyword evidence="9 10" id="KW-0472">Membrane</keyword>
<dbReference type="Proteomes" id="UP000230066">
    <property type="component" value="Unassembled WGS sequence"/>
</dbReference>
<dbReference type="Pfam" id="PF02936">
    <property type="entry name" value="COX4"/>
    <property type="match status" value="1"/>
</dbReference>
<dbReference type="PANTHER" id="PTHR10707:SF10">
    <property type="entry name" value="CYTOCHROME C OXIDASE SUBUNIT 4"/>
    <property type="match status" value="1"/>
</dbReference>
<evidence type="ECO:0000256" key="8">
    <source>
        <dbReference type="ARBA" id="ARBA00023128"/>
    </source>
</evidence>
<dbReference type="GO" id="GO:0016491">
    <property type="term" value="F:oxidoreductase activity"/>
    <property type="evidence" value="ECO:0007669"/>
    <property type="project" value="UniProtKB-KW"/>
</dbReference>
<evidence type="ECO:0000256" key="9">
    <source>
        <dbReference type="ARBA" id="ARBA00023136"/>
    </source>
</evidence>
<dbReference type="PANTHER" id="PTHR10707">
    <property type="entry name" value="CYTOCHROME C OXIDASE SUBUNIT IV"/>
    <property type="match status" value="1"/>
</dbReference>
<reference evidence="11" key="1">
    <citation type="submission" date="2019-03" db="EMBL/GenBank/DDBJ databases">
        <title>Improved annotation for the trematode Fasciola hepatica.</title>
        <authorList>
            <person name="Choi Y.-J."/>
            <person name="Martin J."/>
            <person name="Mitreva M."/>
        </authorList>
    </citation>
    <scope>NUCLEOTIDE SEQUENCE [LARGE SCALE GENOMIC DNA]</scope>
</reference>
<comment type="similarity">
    <text evidence="2">Belongs to the cytochrome c oxidase IV family.</text>
</comment>
<accession>A0A4E0R3A4</accession>
<dbReference type="CDD" id="cd00922">
    <property type="entry name" value="Cyt_c_Oxidase_IV"/>
    <property type="match status" value="1"/>
</dbReference>
<name>A0A4E0R3A4_FASHE</name>
<evidence type="ECO:0000256" key="2">
    <source>
        <dbReference type="ARBA" id="ARBA00008135"/>
    </source>
</evidence>
<evidence type="ECO:0000256" key="4">
    <source>
        <dbReference type="ARBA" id="ARBA00022792"/>
    </source>
</evidence>
<keyword evidence="7" id="KW-0560">Oxidoreductase</keyword>
<evidence type="ECO:0000256" key="1">
    <source>
        <dbReference type="ARBA" id="ARBA00004434"/>
    </source>
</evidence>
<keyword evidence="6 10" id="KW-1133">Transmembrane helix</keyword>
<dbReference type="GO" id="GO:0005743">
    <property type="term" value="C:mitochondrial inner membrane"/>
    <property type="evidence" value="ECO:0007669"/>
    <property type="project" value="UniProtKB-SubCell"/>
</dbReference>
<comment type="subcellular location">
    <subcellularLocation>
        <location evidence="1">Mitochondrion inner membrane</location>
        <topology evidence="1">Single-pass membrane protein</topology>
    </subcellularLocation>
</comment>
<feature type="transmembrane region" description="Helical" evidence="10">
    <location>
        <begin position="159"/>
        <end position="180"/>
    </location>
</feature>
<gene>
    <name evidence="11" type="ORF">D915_006969</name>
</gene>
<evidence type="ECO:0000313" key="12">
    <source>
        <dbReference type="Proteomes" id="UP000230066"/>
    </source>
</evidence>
<sequence>MTADRGGLQSVCKWRRLRLLGTLATLTVRLEVPVYGSPISLMLVIRAIQSRVSNLPTVFSRSATAVLSPLEKKYFPQIGNREIVGYGRSGVPTYYDDISCPFPAIRFRNHDDKIEVLRKKEEGPWNNLTIDEVKTLYRHSFCRTLAESMAPTGMWKMGFAWGFMVMTVGLFFFLYVRLFIVDVPVNVMQLPEYREALQYKKVLGRIGPVHELHNFDVKTRRFRE</sequence>
<dbReference type="GO" id="GO:0006123">
    <property type="term" value="P:mitochondrial electron transport, cytochrome c to oxygen"/>
    <property type="evidence" value="ECO:0007669"/>
    <property type="project" value="InterPro"/>
</dbReference>
<dbReference type="SUPFAM" id="SSF81406">
    <property type="entry name" value="Mitochondrial cytochrome c oxidase subunit IV"/>
    <property type="match status" value="1"/>
</dbReference>
<dbReference type="InterPro" id="IPR004203">
    <property type="entry name" value="Cyt_c_oxidase_su4_fam"/>
</dbReference>
<dbReference type="GO" id="GO:0045277">
    <property type="term" value="C:respiratory chain complex IV"/>
    <property type="evidence" value="ECO:0007669"/>
    <property type="project" value="InterPro"/>
</dbReference>
<keyword evidence="8" id="KW-0496">Mitochondrion</keyword>
<dbReference type="Gene3D" id="1.10.442.10">
    <property type="entry name" value="Cytochrome c oxidase subunit IV"/>
    <property type="match status" value="1"/>
</dbReference>
<evidence type="ECO:0000256" key="10">
    <source>
        <dbReference type="SAM" id="Phobius"/>
    </source>
</evidence>
<evidence type="ECO:0000256" key="3">
    <source>
        <dbReference type="ARBA" id="ARBA00022692"/>
    </source>
</evidence>
<evidence type="ECO:0000313" key="11">
    <source>
        <dbReference type="EMBL" id="THD22013.1"/>
    </source>
</evidence>
<dbReference type="AlphaFoldDB" id="A0A4E0R3A4"/>
<protein>
    <submittedName>
        <fullName evidence="11">Cytochrome c oxidase subunit IV</fullName>
    </submittedName>
</protein>
<dbReference type="InterPro" id="IPR036639">
    <property type="entry name" value="Cyt_c_oxidase_su4_sf"/>
</dbReference>
<keyword evidence="4" id="KW-0999">Mitochondrion inner membrane</keyword>
<comment type="caution">
    <text evidence="11">The sequence shown here is derived from an EMBL/GenBank/DDBJ whole genome shotgun (WGS) entry which is preliminary data.</text>
</comment>
<keyword evidence="3 10" id="KW-0812">Transmembrane</keyword>